<feature type="region of interest" description="Disordered" evidence="1">
    <location>
        <begin position="1263"/>
        <end position="1283"/>
    </location>
</feature>
<feature type="transmembrane region" description="Helical" evidence="2">
    <location>
        <begin position="530"/>
        <end position="549"/>
    </location>
</feature>
<reference evidence="4" key="1">
    <citation type="journal article" date="2006" name="PLoS Biol.">
        <title>Macronuclear genome sequence of the ciliate Tetrahymena thermophila, a model eukaryote.</title>
        <authorList>
            <person name="Eisen J.A."/>
            <person name="Coyne R.S."/>
            <person name="Wu M."/>
            <person name="Wu D."/>
            <person name="Thiagarajan M."/>
            <person name="Wortman J.R."/>
            <person name="Badger J.H."/>
            <person name="Ren Q."/>
            <person name="Amedeo P."/>
            <person name="Jones K.M."/>
            <person name="Tallon L.J."/>
            <person name="Delcher A.L."/>
            <person name="Salzberg S.L."/>
            <person name="Silva J.C."/>
            <person name="Haas B.J."/>
            <person name="Majoros W.H."/>
            <person name="Farzad M."/>
            <person name="Carlton J.M."/>
            <person name="Smith R.K. Jr."/>
            <person name="Garg J."/>
            <person name="Pearlman R.E."/>
            <person name="Karrer K.M."/>
            <person name="Sun L."/>
            <person name="Manning G."/>
            <person name="Elde N.C."/>
            <person name="Turkewitz A.P."/>
            <person name="Asai D.J."/>
            <person name="Wilkes D.E."/>
            <person name="Wang Y."/>
            <person name="Cai H."/>
            <person name="Collins K."/>
            <person name="Stewart B.A."/>
            <person name="Lee S.R."/>
            <person name="Wilamowska K."/>
            <person name="Weinberg Z."/>
            <person name="Ruzzo W.L."/>
            <person name="Wloga D."/>
            <person name="Gaertig J."/>
            <person name="Frankel J."/>
            <person name="Tsao C.-C."/>
            <person name="Gorovsky M.A."/>
            <person name="Keeling P.J."/>
            <person name="Waller R.F."/>
            <person name="Patron N.J."/>
            <person name="Cherry J.M."/>
            <person name="Stover N.A."/>
            <person name="Krieger C.J."/>
            <person name="del Toro C."/>
            <person name="Ryder H.F."/>
            <person name="Williamson S.C."/>
            <person name="Barbeau R.A."/>
            <person name="Hamilton E.P."/>
            <person name="Orias E."/>
        </authorList>
    </citation>
    <scope>NUCLEOTIDE SEQUENCE [LARGE SCALE GENOMIC DNA]</scope>
    <source>
        <strain evidence="4">SB210</strain>
    </source>
</reference>
<proteinExistence type="predicted"/>
<dbReference type="SUPFAM" id="SSF57184">
    <property type="entry name" value="Growth factor receptor domain"/>
    <property type="match status" value="2"/>
</dbReference>
<name>Q240M8_TETTS</name>
<keyword evidence="4" id="KW-1185">Reference proteome</keyword>
<dbReference type="CDD" id="cd00064">
    <property type="entry name" value="FU"/>
    <property type="match status" value="2"/>
</dbReference>
<feature type="region of interest" description="Disordered" evidence="1">
    <location>
        <begin position="1332"/>
        <end position="1355"/>
    </location>
</feature>
<evidence type="ECO:0000256" key="2">
    <source>
        <dbReference type="SAM" id="Phobius"/>
    </source>
</evidence>
<dbReference type="InterPro" id="IPR006212">
    <property type="entry name" value="Furin_repeat"/>
</dbReference>
<feature type="transmembrane region" description="Helical" evidence="2">
    <location>
        <begin position="709"/>
        <end position="728"/>
    </location>
</feature>
<feature type="compositionally biased region" description="Basic and acidic residues" evidence="1">
    <location>
        <begin position="1396"/>
        <end position="1407"/>
    </location>
</feature>
<dbReference type="Proteomes" id="UP000009168">
    <property type="component" value="Unassembled WGS sequence"/>
</dbReference>
<dbReference type="OrthoDB" id="18487at2759"/>
<gene>
    <name evidence="3" type="ORF">TTHERM_01117300</name>
</gene>
<feature type="region of interest" description="Disordered" evidence="1">
    <location>
        <begin position="2061"/>
        <end position="2082"/>
    </location>
</feature>
<feature type="compositionally biased region" description="Low complexity" evidence="1">
    <location>
        <begin position="1141"/>
        <end position="1150"/>
    </location>
</feature>
<feature type="region of interest" description="Disordered" evidence="1">
    <location>
        <begin position="1456"/>
        <end position="1530"/>
    </location>
</feature>
<evidence type="ECO:0000313" key="4">
    <source>
        <dbReference type="Proteomes" id="UP000009168"/>
    </source>
</evidence>
<feature type="region of interest" description="Disordered" evidence="1">
    <location>
        <begin position="1214"/>
        <end position="1237"/>
    </location>
</feature>
<dbReference type="InParanoid" id="Q240M8"/>
<dbReference type="EMBL" id="GG662545">
    <property type="protein sequence ID" value="EAS02237.2"/>
    <property type="molecule type" value="Genomic_DNA"/>
</dbReference>
<feature type="compositionally biased region" description="Low complexity" evidence="1">
    <location>
        <begin position="2062"/>
        <end position="2078"/>
    </location>
</feature>
<feature type="region of interest" description="Disordered" evidence="1">
    <location>
        <begin position="1380"/>
        <end position="1414"/>
    </location>
</feature>
<dbReference type="Gene3D" id="2.10.220.10">
    <property type="entry name" value="Hormone Receptor, Insulin-like Growth Factor Receptor 1, Chain A, domain 2"/>
    <property type="match status" value="4"/>
</dbReference>
<dbReference type="GeneID" id="7828019"/>
<feature type="region of interest" description="Disordered" evidence="1">
    <location>
        <begin position="1138"/>
        <end position="1158"/>
    </location>
</feature>
<feature type="compositionally biased region" description="Basic and acidic residues" evidence="1">
    <location>
        <begin position="1333"/>
        <end position="1355"/>
    </location>
</feature>
<dbReference type="PANTHER" id="PTHR45756:SF1">
    <property type="entry name" value="PROTEIN KINASE DOMAIN CONTAINING PROTEIN"/>
    <property type="match status" value="1"/>
</dbReference>
<keyword evidence="2" id="KW-0472">Membrane</keyword>
<organism evidence="3 4">
    <name type="scientific">Tetrahymena thermophila (strain SB210)</name>
    <dbReference type="NCBI Taxonomy" id="312017"/>
    <lineage>
        <taxon>Eukaryota</taxon>
        <taxon>Sar</taxon>
        <taxon>Alveolata</taxon>
        <taxon>Ciliophora</taxon>
        <taxon>Intramacronucleata</taxon>
        <taxon>Oligohymenophorea</taxon>
        <taxon>Hymenostomatida</taxon>
        <taxon>Tetrahymenina</taxon>
        <taxon>Tetrahymenidae</taxon>
        <taxon>Tetrahymena</taxon>
    </lineage>
</organism>
<feature type="compositionally biased region" description="Polar residues" evidence="1">
    <location>
        <begin position="1219"/>
        <end position="1229"/>
    </location>
</feature>
<dbReference type="InterPro" id="IPR053215">
    <property type="entry name" value="TKL_Ser/Thr_kinase"/>
</dbReference>
<dbReference type="PANTHER" id="PTHR45756">
    <property type="entry name" value="PALMITOYLTRANSFERASE"/>
    <property type="match status" value="1"/>
</dbReference>
<dbReference type="KEGG" id="tet:TTHERM_01117300"/>
<sequence length="2096" mass="238810">MFFWLYNNFCVHSRSKQLLKIIYYHINTFKWKYKFQDGFNQLYQQNYIYKKFLIHFEIHINIGIAPVTFSVLVTESVTQNQIYQTQVNHANTIQSSFDFTAIPNLFVSDVVVTYIITLKTTTPQFVIPNNAQIIISFPQQFNQAQLQQARVTGQCTIQSITGYNIQLISTAQGINTIQISNIYNPGPYVQQSDQFMIQINDKDGYGISQSLIDASRKDIRFVFNCDISCRTCDSIVNTKCLTCYNDRFLQANSCVLQCDPGYYKQGQSCIKCTNNCATCNSDTFCLTCQTGYLFVPASNQCVQSCGSLQSYYQYQQQCLPCDSKCYTCTDSQTCQSCNSNYYFVVGQNKCVDQAGCNLLGLYTKANQCVQCESPCATCQTTYNSCTSCLTGQPKIYLQGTQCQAKCNPGYYSDGGNKCQQCDGLCTTCTDQSRNCQSCISTAGFYQNKCYSTCPSNVPLNIDGQCTSCPSNCATCSSLDVCLTCVGSNLLFKNQCIASCPVNYQPDSTATKCVLQDISTIITRNLDQHKFVPFPYLISLIIWIAIALCSRNRAHQTFLSGCVVGIGGVIEFATWVTFFILQTINDSMKTPQNKLFLASLILHFLFNIINLAFYFIYMRRDSHFIYWLSQFQNKICHGFIRFFSLTFTHKFENFMFSKFFGFSFFSAKLTSVHQLLPYNIVAGLSILFVNAPMIIAASATIYYDDQFEQMFIEGLEVILINLILIGFMITNTKKPEDYFITKVADGINPLVANISHRDNLPYNSKLMASFTKTNFGMSGGAESDRGEFKFTNRVTVIGDLEKPLTFGYKLNNQTMHQAANMTNGPNANNMNLSYINGKNEITAHDQSIDFINQNGANKNLYKNQDSSIQGSIYGNGTNTDLYFANPNSIHQTQELGEQCSKGRRLYESKSIPKMGALAQQPIQEQLEDDDDFGDDNLHTKLQMTGDDMNMRRVDLMNQNYSGQNNQYQTMRSARSIQGSRISQNVGYQGQGLYQNQQSNINKPLNSSRPPSYIMDNTKTEKKVPMRQNNGGSKVMTPTRQNTMMQSQNQMTTSNHLQTQSPHIVYQQRHYSQNSAKITPKRSVSIGVNEQELLESSIYPSNYQKSAVYDKKLANRSTKEQSYMSPVRTMQNTKEINFQSHVSARSRSRSASPQRPPNELDQEYYKKINNMRSKSKDQLDYYDENEHPEYLEGNIDRLNNGRYHTKNPNHIQKFNGEVISPESSPGKSSYNAYDDQNRMNSKINTDEIDLLRGPSIKQNSQMIEKVGSEDSDQNDDHNYPNSRSRPNQLLFYLQNPMQRPVDTPLENNRRVNTNEQEVSDQQQQELKQSMLVRKISTDKEKDKQKVEDPQDSKRVERMQPQIEDLDANEYDPYGLKAQASEKMKKMKYPSNRVSQQAIDHKKFIKKPYETDEDLQSDAQNIESQRLDESSDQPPVINQHRMIAPPIIHGETIHSNSSPIAQQRGQAVKDPAISQQSQQQQGSQKNIKTSMRSSIEQSETKNNNANNIKPPLNPMKTSIASDNQNQQSDSDDEENLIKNMNKKRSIDYSQNNKFEPNSQNNNDQEQKVRQLLIRQSKNSNENINTQNQADEAGQMALNQVRVVTPMTTMINPRDLQKMEFVNKGNNNQPLRESQQGNQMVDTQTDDNLIQKSKELDSEFLRQRQKLSQIVNAEQFQEEPQHKPSAQNQSKENIRQSNQFKSNAQQIIPHEQSKTLSPSNNENKASKQNNVRNSLQQPFYNMQDAYKHHRSTNHNESLNKPTDFSAAKTENLDIQPVNLDDFNGGGLYSHQTSMNVMGNQQPSPNIPQILKDNSTISPISNTYKVPQAFNLGNPSTGDLSNNFFGLSAKEYEEYTLNKNNTISKPSPTNSRIANQYYQENPMIKDQIKKRRNVDDIYDSQESIKTASEAQIDFNEISPSDFNVLNQRYDEDIVEDEVEEQKSQILKKALSQAPSYYDATNEHDERLMAIANLNNLKKLQTNDASLPPHIQQSRKSDVILGQTSNQQQNLRGNYPHSNTNSMVSINQPNFNYIQQQHPIIITSHNYRMTSEAGSRNQTDNIRHLSESRSNSQYNGNNGQNSESHTPYYYNIQNAYNKLNGK</sequence>
<feature type="compositionally biased region" description="Polar residues" evidence="1">
    <location>
        <begin position="1680"/>
        <end position="1692"/>
    </location>
</feature>
<dbReference type="HOGENOM" id="CLU_226537_0_0_1"/>
<protein>
    <submittedName>
        <fullName evidence="3">Transmembrane protein, putative</fullName>
    </submittedName>
</protein>
<keyword evidence="2 3" id="KW-0812">Transmembrane</keyword>
<dbReference type="SMART" id="SM00261">
    <property type="entry name" value="FU"/>
    <property type="match status" value="6"/>
</dbReference>
<evidence type="ECO:0000313" key="3">
    <source>
        <dbReference type="EMBL" id="EAS02237.2"/>
    </source>
</evidence>
<feature type="transmembrane region" description="Helical" evidence="2">
    <location>
        <begin position="561"/>
        <end position="583"/>
    </location>
</feature>
<evidence type="ECO:0000256" key="1">
    <source>
        <dbReference type="SAM" id="MobiDB-lite"/>
    </source>
</evidence>
<feature type="compositionally biased region" description="Polar residues" evidence="1">
    <location>
        <begin position="1482"/>
        <end position="1498"/>
    </location>
</feature>
<dbReference type="InterPro" id="IPR009030">
    <property type="entry name" value="Growth_fac_rcpt_cys_sf"/>
</dbReference>
<dbReference type="RefSeq" id="XP_001022482.2">
    <property type="nucleotide sequence ID" value="XM_001022482.2"/>
</dbReference>
<keyword evidence="2" id="KW-1133">Transmembrane helix</keyword>
<feature type="transmembrane region" description="Helical" evidence="2">
    <location>
        <begin position="595"/>
        <end position="616"/>
    </location>
</feature>
<dbReference type="eggNOG" id="KOG3525">
    <property type="taxonomic scope" value="Eukaryota"/>
</dbReference>
<feature type="compositionally biased region" description="Low complexity" evidence="1">
    <location>
        <begin position="1471"/>
        <end position="1481"/>
    </location>
</feature>
<feature type="region of interest" description="Disordered" evidence="1">
    <location>
        <begin position="1672"/>
        <end position="1692"/>
    </location>
</feature>
<accession>Q240M8</accession>
<feature type="transmembrane region" description="Helical" evidence="2">
    <location>
        <begin position="679"/>
        <end position="702"/>
    </location>
</feature>
<feature type="transmembrane region" description="Helical" evidence="2">
    <location>
        <begin position="637"/>
        <end position="659"/>
    </location>
</feature>